<comment type="subcellular location">
    <subcellularLocation>
        <location evidence="3">Cytoplasm</location>
    </subcellularLocation>
</comment>
<dbReference type="EC" id="2.3.1.266" evidence="3"/>
<name>A0A4R5NAX4_9LACO</name>
<dbReference type="AlphaFoldDB" id="A0A4R5NAX4"/>
<dbReference type="SUPFAM" id="SSF55729">
    <property type="entry name" value="Acyl-CoA N-acyltransferases (Nat)"/>
    <property type="match status" value="1"/>
</dbReference>
<dbReference type="CDD" id="cd04301">
    <property type="entry name" value="NAT_SF"/>
    <property type="match status" value="1"/>
</dbReference>
<comment type="similarity">
    <text evidence="3">Belongs to the acetyltransferase family. RimI subfamily.</text>
</comment>
<dbReference type="STRING" id="907931.GCA_000165675_00668"/>
<proteinExistence type="inferred from homology"/>
<dbReference type="GO" id="GO:0005737">
    <property type="term" value="C:cytoplasm"/>
    <property type="evidence" value="ECO:0007669"/>
    <property type="project" value="UniProtKB-SubCell"/>
</dbReference>
<dbReference type="PANTHER" id="PTHR43800:SF1">
    <property type="entry name" value="PEPTIDYL-LYSINE N-ACETYLTRANSFERASE YJAB"/>
    <property type="match status" value="1"/>
</dbReference>
<gene>
    <name evidence="5" type="ORF">C5L23_001263</name>
</gene>
<organism evidence="5 6">
    <name type="scientific">Leuconostoc fallax</name>
    <dbReference type="NCBI Taxonomy" id="1251"/>
    <lineage>
        <taxon>Bacteria</taxon>
        <taxon>Bacillati</taxon>
        <taxon>Bacillota</taxon>
        <taxon>Bacilli</taxon>
        <taxon>Lactobacillales</taxon>
        <taxon>Lactobacillaceae</taxon>
        <taxon>Leuconostoc</taxon>
    </lineage>
</organism>
<dbReference type="NCBIfam" id="TIGR01575">
    <property type="entry name" value="rimI"/>
    <property type="match status" value="1"/>
</dbReference>
<evidence type="ECO:0000256" key="2">
    <source>
        <dbReference type="ARBA" id="ARBA00023315"/>
    </source>
</evidence>
<feature type="domain" description="N-acetyltransferase" evidence="4">
    <location>
        <begin position="1"/>
        <end position="142"/>
    </location>
</feature>
<keyword evidence="6" id="KW-1185">Reference proteome</keyword>
<reference evidence="5 6" key="1">
    <citation type="journal article" date="2019" name="Appl. Microbiol. Biotechnol.">
        <title>Uncovering carbohydrate metabolism through a genotype-phenotype association study of 56 lactic acid bacteria genomes.</title>
        <authorList>
            <person name="Buron-Moles G."/>
            <person name="Chailyan A."/>
            <person name="Dolejs I."/>
            <person name="Forster J."/>
            <person name="Miks M.H."/>
        </authorList>
    </citation>
    <scope>NUCLEOTIDE SEQUENCE [LARGE SCALE GENOMIC DNA]</scope>
    <source>
        <strain evidence="5 6">ATCC 700006</strain>
    </source>
</reference>
<accession>A0A4R5NAX4</accession>
<comment type="catalytic activity">
    <reaction evidence="3">
        <text>N-terminal L-alanyl-[ribosomal protein bS18] + acetyl-CoA = N-terminal N(alpha)-acetyl-L-alanyl-[ribosomal protein bS18] + CoA + H(+)</text>
        <dbReference type="Rhea" id="RHEA:43756"/>
        <dbReference type="Rhea" id="RHEA-COMP:10676"/>
        <dbReference type="Rhea" id="RHEA-COMP:10677"/>
        <dbReference type="ChEBI" id="CHEBI:15378"/>
        <dbReference type="ChEBI" id="CHEBI:57287"/>
        <dbReference type="ChEBI" id="CHEBI:57288"/>
        <dbReference type="ChEBI" id="CHEBI:64718"/>
        <dbReference type="ChEBI" id="CHEBI:83683"/>
        <dbReference type="EC" id="2.3.1.266"/>
    </reaction>
</comment>
<evidence type="ECO:0000259" key="4">
    <source>
        <dbReference type="PROSITE" id="PS51186"/>
    </source>
</evidence>
<dbReference type="InterPro" id="IPR016181">
    <property type="entry name" value="Acyl_CoA_acyltransferase"/>
</dbReference>
<sequence>MNIQRAGIEDVEAIYHIATGAFGSSPWPIKIFQHELSCIRNQYFVAEINHTIVGFIGMTTILDEAEITSLAVLPDYQKQGIAQALIARVLSVPDLKRILLEVSEHNGAAQGLYIKNSFTVYNRRRHYYKNGDDALLMERKIL</sequence>
<evidence type="ECO:0000256" key="1">
    <source>
        <dbReference type="ARBA" id="ARBA00022679"/>
    </source>
</evidence>
<keyword evidence="3" id="KW-0963">Cytoplasm</keyword>
<dbReference type="EMBL" id="PUFI01000007">
    <property type="protein sequence ID" value="TDG69132.1"/>
    <property type="molecule type" value="Genomic_DNA"/>
</dbReference>
<dbReference type="Gene3D" id="3.40.630.30">
    <property type="match status" value="1"/>
</dbReference>
<comment type="function">
    <text evidence="3">Acetylates the N-terminal alanine of ribosomal protein bS18.</text>
</comment>
<dbReference type="InterPro" id="IPR000182">
    <property type="entry name" value="GNAT_dom"/>
</dbReference>
<dbReference type="Proteomes" id="UP000295681">
    <property type="component" value="Unassembled WGS sequence"/>
</dbReference>
<evidence type="ECO:0000313" key="5">
    <source>
        <dbReference type="EMBL" id="TDG69132.1"/>
    </source>
</evidence>
<keyword evidence="2" id="KW-0012">Acyltransferase</keyword>
<protein>
    <recommendedName>
        <fullName evidence="3">[Ribosomal protein bS18]-alanine N-acetyltransferase</fullName>
        <ecNumber evidence="3">2.3.1.266</ecNumber>
    </recommendedName>
</protein>
<dbReference type="PROSITE" id="PS51186">
    <property type="entry name" value="GNAT"/>
    <property type="match status" value="1"/>
</dbReference>
<keyword evidence="1" id="KW-0808">Transferase</keyword>
<dbReference type="InterPro" id="IPR006464">
    <property type="entry name" value="AcTrfase_RimI/Ard1"/>
</dbReference>
<evidence type="ECO:0000256" key="3">
    <source>
        <dbReference type="RuleBase" id="RU363094"/>
    </source>
</evidence>
<dbReference type="GO" id="GO:0008999">
    <property type="term" value="F:protein-N-terminal-alanine acetyltransferase activity"/>
    <property type="evidence" value="ECO:0007669"/>
    <property type="project" value="UniProtKB-EC"/>
</dbReference>
<evidence type="ECO:0000313" key="6">
    <source>
        <dbReference type="Proteomes" id="UP000295681"/>
    </source>
</evidence>
<dbReference type="PANTHER" id="PTHR43800">
    <property type="entry name" value="PEPTIDYL-LYSINE N-ACETYLTRANSFERASE YJAB"/>
    <property type="match status" value="1"/>
</dbReference>
<dbReference type="Pfam" id="PF00583">
    <property type="entry name" value="Acetyltransf_1"/>
    <property type="match status" value="1"/>
</dbReference>
<comment type="caution">
    <text evidence="5">The sequence shown here is derived from an EMBL/GenBank/DDBJ whole genome shotgun (WGS) entry which is preliminary data.</text>
</comment>
<dbReference type="RefSeq" id="WP_010008070.1">
    <property type="nucleotide sequence ID" value="NZ_JAGYGP010000004.1"/>
</dbReference>